<keyword evidence="3" id="KW-1185">Reference proteome</keyword>
<dbReference type="PANTHER" id="PTHR28004:SF2">
    <property type="entry name" value="D-SERINE DEHYDRATASE"/>
    <property type="match status" value="1"/>
</dbReference>
<dbReference type="SUPFAM" id="SSF51419">
    <property type="entry name" value="PLP-binding barrel"/>
    <property type="match status" value="1"/>
</dbReference>
<dbReference type="Proteomes" id="UP001441944">
    <property type="component" value="Unassembled WGS sequence"/>
</dbReference>
<accession>A0ABQ0AGI1</accession>
<comment type="caution">
    <text evidence="2">The sequence shown here is derived from an EMBL/GenBank/DDBJ whole genome shotgun (WGS) entry which is preliminary data.</text>
</comment>
<dbReference type="EMBL" id="BAABWU010000001">
    <property type="protein sequence ID" value="GAA6194970.1"/>
    <property type="molecule type" value="Genomic_DNA"/>
</dbReference>
<proteinExistence type="predicted"/>
<dbReference type="InterPro" id="IPR001608">
    <property type="entry name" value="Ala_racemase_N"/>
</dbReference>
<evidence type="ECO:0000313" key="2">
    <source>
        <dbReference type="EMBL" id="GAA6194970.1"/>
    </source>
</evidence>
<name>A0ABQ0AGI1_9RHOB</name>
<dbReference type="PANTHER" id="PTHR28004">
    <property type="entry name" value="ZGC:162816-RELATED"/>
    <property type="match status" value="1"/>
</dbReference>
<feature type="domain" description="Alanine racemase N-terminal" evidence="1">
    <location>
        <begin position="30"/>
        <end position="257"/>
    </location>
</feature>
<gene>
    <name evidence="2" type="ORF">NBRC116598_04140</name>
</gene>
<protein>
    <submittedName>
        <fullName evidence="2">Alanine racemase</fullName>
    </submittedName>
</protein>
<evidence type="ECO:0000259" key="1">
    <source>
        <dbReference type="Pfam" id="PF01168"/>
    </source>
</evidence>
<dbReference type="Pfam" id="PF01168">
    <property type="entry name" value="Ala_racemase_N"/>
    <property type="match status" value="1"/>
</dbReference>
<dbReference type="RefSeq" id="WP_353396673.1">
    <property type="nucleotide sequence ID" value="NZ_BAABWU010000001.1"/>
</dbReference>
<dbReference type="InterPro" id="IPR051466">
    <property type="entry name" value="D-amino_acid_metab_enzyme"/>
</dbReference>
<sequence length="390" mass="41865">MSSAESLPDFALWDGALRQAGQTLPCLVLDRARFVANLALARSRAQPGTGLRVVAKSLAALPMLDLAVQRLGAVGVMTFSSAMLHSLLQERPALDHLMGKPLPVGAAAEVLTQQAKAPDQVIWLLDTVVRAQQYAELAQSRGIRLRVAIELDVGLHRGGVEPAAFAALLSQIQQMPELQLEGVMGYEPHLDKLPALLRKRSIAAVEQALRGAAELLKQRGATGPQGAAPLVNTGGSLTFDRYGPAQGVSEVSLGSVLVKPQDFSRPATRGFLPAMFIATPILKYRANNPLPGLDGLNPLLTWRRRANLAIYGGYWKASPVYPHGYGNSGIFGRSSNQEVWSGPQLAASPVDHFAFLHPSQSEAVIPEFGEILVLTEGQITETWPALSPRH</sequence>
<organism evidence="2 3">
    <name type="scientific">Pseudophaeobacter arcticus</name>
    <dbReference type="NCBI Taxonomy" id="385492"/>
    <lineage>
        <taxon>Bacteria</taxon>
        <taxon>Pseudomonadati</taxon>
        <taxon>Pseudomonadota</taxon>
        <taxon>Alphaproteobacteria</taxon>
        <taxon>Rhodobacterales</taxon>
        <taxon>Paracoccaceae</taxon>
        <taxon>Pseudophaeobacter</taxon>
    </lineage>
</organism>
<reference evidence="2 3" key="1">
    <citation type="submission" date="2024-04" db="EMBL/GenBank/DDBJ databases">
        <title>Draft genome sequence of Pseudophaeobacter arcticus NBRC 116598.</title>
        <authorList>
            <person name="Miyakawa T."/>
            <person name="Kusuya Y."/>
            <person name="Miura T."/>
        </authorList>
    </citation>
    <scope>NUCLEOTIDE SEQUENCE [LARGE SCALE GENOMIC DNA]</scope>
    <source>
        <strain evidence="2 3">SU-CL00105</strain>
    </source>
</reference>
<dbReference type="InterPro" id="IPR029066">
    <property type="entry name" value="PLP-binding_barrel"/>
</dbReference>
<dbReference type="Gene3D" id="3.20.20.10">
    <property type="entry name" value="Alanine racemase"/>
    <property type="match status" value="1"/>
</dbReference>
<evidence type="ECO:0000313" key="3">
    <source>
        <dbReference type="Proteomes" id="UP001441944"/>
    </source>
</evidence>